<proteinExistence type="predicted"/>
<feature type="transmembrane region" description="Helical" evidence="2">
    <location>
        <begin position="93"/>
        <end position="112"/>
    </location>
</feature>
<evidence type="ECO:0000256" key="2">
    <source>
        <dbReference type="SAM" id="Phobius"/>
    </source>
</evidence>
<keyword evidence="1" id="KW-0175">Coiled coil</keyword>
<dbReference type="Proteomes" id="UP000199513">
    <property type="component" value="Unassembled WGS sequence"/>
</dbReference>
<feature type="coiled-coil region" evidence="1">
    <location>
        <begin position="191"/>
        <end position="232"/>
    </location>
</feature>
<feature type="transmembrane region" description="Helical" evidence="2">
    <location>
        <begin position="7"/>
        <end position="27"/>
    </location>
</feature>
<accession>A0A1I2K206</accession>
<keyword evidence="2" id="KW-0472">Membrane</keyword>
<dbReference type="OrthoDB" id="980132at2"/>
<sequence>MLPRNFIPSLFSITALVLITFGVLRYMEIPAGTIIDWVIGIAIFWWLMIVVTLPWNMHFAAKEVIVQARQSKEKDIKVSEEDVAYAEKLSKRFFWVAIILHLVSAVGLYLLSYFGITSLGYISGLAALLLTLLRPAIRMYEYVAARLSSITHEIKYPRDDLAELYAKFHEWESKLQTLEFQLNPEERDSLVATQNRLLSSLENDIRELRSNLEKLRVRNDSEHEQLARKSENVIAKLSEDAQFLGQVREIIRFFKQA</sequence>
<evidence type="ECO:0000256" key="1">
    <source>
        <dbReference type="SAM" id="Coils"/>
    </source>
</evidence>
<keyword evidence="2" id="KW-0812">Transmembrane</keyword>
<keyword evidence="2" id="KW-1133">Transmembrane helix</keyword>
<name>A0A1I2K206_9BACT</name>
<evidence type="ECO:0000313" key="3">
    <source>
        <dbReference type="EMBL" id="SFF60210.1"/>
    </source>
</evidence>
<evidence type="ECO:0000313" key="4">
    <source>
        <dbReference type="Proteomes" id="UP000199513"/>
    </source>
</evidence>
<dbReference type="RefSeq" id="WP_091549513.1">
    <property type="nucleotide sequence ID" value="NZ_FONY01000077.1"/>
</dbReference>
<reference evidence="3 4" key="1">
    <citation type="submission" date="2016-10" db="EMBL/GenBank/DDBJ databases">
        <authorList>
            <person name="de Groot N.N."/>
        </authorList>
    </citation>
    <scope>NUCLEOTIDE SEQUENCE [LARGE SCALE GENOMIC DNA]</scope>
    <source>
        <strain>GEY</strain>
        <strain evidence="4">DSM 9560</strain>
    </source>
</reference>
<organism evidence="3 4">
    <name type="scientific">Thermoflexibacter ruber</name>
    <dbReference type="NCBI Taxonomy" id="1003"/>
    <lineage>
        <taxon>Bacteria</taxon>
        <taxon>Pseudomonadati</taxon>
        <taxon>Bacteroidota</taxon>
        <taxon>Cytophagia</taxon>
        <taxon>Cytophagales</taxon>
        <taxon>Thermoflexibacteraceae</taxon>
        <taxon>Thermoflexibacter</taxon>
    </lineage>
</organism>
<gene>
    <name evidence="3" type="ORF">SAMN04488541_10773</name>
</gene>
<feature type="transmembrane region" description="Helical" evidence="2">
    <location>
        <begin position="33"/>
        <end position="53"/>
    </location>
</feature>
<protein>
    <submittedName>
        <fullName evidence="3">Uncharacterized protein</fullName>
    </submittedName>
</protein>
<dbReference type="AlphaFoldDB" id="A0A1I2K206"/>
<keyword evidence="4" id="KW-1185">Reference proteome</keyword>
<dbReference type="STRING" id="1003.SAMN04488541_10773"/>
<dbReference type="EMBL" id="FONY01000077">
    <property type="protein sequence ID" value="SFF60210.1"/>
    <property type="molecule type" value="Genomic_DNA"/>
</dbReference>
<feature type="transmembrane region" description="Helical" evidence="2">
    <location>
        <begin position="118"/>
        <end position="137"/>
    </location>
</feature>